<keyword evidence="3" id="KW-1185">Reference proteome</keyword>
<dbReference type="RefSeq" id="WP_204548128.1">
    <property type="nucleotide sequence ID" value="NZ_JAFBFI010000035.1"/>
</dbReference>
<dbReference type="EMBL" id="JAFBFI010000035">
    <property type="protein sequence ID" value="MBM7694762.1"/>
    <property type="molecule type" value="Genomic_DNA"/>
</dbReference>
<dbReference type="Proteomes" id="UP000823486">
    <property type="component" value="Unassembled WGS sequence"/>
</dbReference>
<protein>
    <recommendedName>
        <fullName evidence="4">DUF4871 domain-containing protein</fullName>
    </recommendedName>
</protein>
<accession>A0ABS2QNL5</accession>
<evidence type="ECO:0008006" key="4">
    <source>
        <dbReference type="Google" id="ProtNLM"/>
    </source>
</evidence>
<keyword evidence="1" id="KW-0732">Signal</keyword>
<comment type="caution">
    <text evidence="2">The sequence shown here is derived from an EMBL/GenBank/DDBJ whole genome shotgun (WGS) entry which is preliminary data.</text>
</comment>
<dbReference type="Gene3D" id="2.60.40.3830">
    <property type="match status" value="1"/>
</dbReference>
<gene>
    <name evidence="2" type="ORF">JOC77_004239</name>
</gene>
<dbReference type="PROSITE" id="PS51257">
    <property type="entry name" value="PROKAR_LIPOPROTEIN"/>
    <property type="match status" value="1"/>
</dbReference>
<proteinExistence type="predicted"/>
<name>A0ABS2QNL5_9BACI</name>
<evidence type="ECO:0000256" key="1">
    <source>
        <dbReference type="SAM" id="SignalP"/>
    </source>
</evidence>
<feature type="chain" id="PRO_5047250767" description="DUF4871 domain-containing protein" evidence="1">
    <location>
        <begin position="26"/>
        <end position="219"/>
    </location>
</feature>
<sequence>MCKKVVTWIVTAVLLLGLAACSNEAETAPAKDEKSKVQSPIDTPEFVKNKDIDKIEWDKPAVTFMTNTNSEMLGIPNKLGVLGPGLKKGEIQKLMWHFWGKERGEMTVVGYHRKSSAVHPVLWDVDTKSSYWKAGRISGQNNGADAHMPSNVLLHESGTWAFLVYLDDQLFDTLVLEVGGNGLTSKKEEYPLTPTFKTEGEVLRGLEGRIGINNSPGIQ</sequence>
<organism evidence="2 3">
    <name type="scientific">Peribacillus deserti</name>
    <dbReference type="NCBI Taxonomy" id="673318"/>
    <lineage>
        <taxon>Bacteria</taxon>
        <taxon>Bacillati</taxon>
        <taxon>Bacillota</taxon>
        <taxon>Bacilli</taxon>
        <taxon>Bacillales</taxon>
        <taxon>Bacillaceae</taxon>
        <taxon>Peribacillus</taxon>
    </lineage>
</organism>
<reference evidence="2 3" key="1">
    <citation type="submission" date="2021-01" db="EMBL/GenBank/DDBJ databases">
        <title>Genomic Encyclopedia of Type Strains, Phase IV (KMG-IV): sequencing the most valuable type-strain genomes for metagenomic binning, comparative biology and taxonomic classification.</title>
        <authorList>
            <person name="Goeker M."/>
        </authorList>
    </citation>
    <scope>NUCLEOTIDE SEQUENCE [LARGE SCALE GENOMIC DNA]</scope>
    <source>
        <strain evidence="2 3">DSM 105482</strain>
    </source>
</reference>
<feature type="signal peptide" evidence="1">
    <location>
        <begin position="1"/>
        <end position="25"/>
    </location>
</feature>
<evidence type="ECO:0000313" key="3">
    <source>
        <dbReference type="Proteomes" id="UP000823486"/>
    </source>
</evidence>
<evidence type="ECO:0000313" key="2">
    <source>
        <dbReference type="EMBL" id="MBM7694762.1"/>
    </source>
</evidence>